<gene>
    <name evidence="9" type="ORF">H9906_04205</name>
</gene>
<dbReference type="AlphaFoldDB" id="A0A9D2RIW8"/>
<feature type="transmembrane region" description="Helical" evidence="7">
    <location>
        <begin position="102"/>
        <end position="125"/>
    </location>
</feature>
<dbReference type="GO" id="GO:0015871">
    <property type="term" value="P:choline transport"/>
    <property type="evidence" value="ECO:0007669"/>
    <property type="project" value="TreeGrafter"/>
</dbReference>
<dbReference type="PROSITE" id="PS50928">
    <property type="entry name" value="ABC_TM1"/>
    <property type="match status" value="1"/>
</dbReference>
<dbReference type="Proteomes" id="UP000823889">
    <property type="component" value="Unassembled WGS sequence"/>
</dbReference>
<evidence type="ECO:0000256" key="5">
    <source>
        <dbReference type="ARBA" id="ARBA00022989"/>
    </source>
</evidence>
<keyword evidence="6 7" id="KW-0472">Membrane</keyword>
<dbReference type="GO" id="GO:0015226">
    <property type="term" value="F:carnitine transmembrane transporter activity"/>
    <property type="evidence" value="ECO:0007669"/>
    <property type="project" value="TreeGrafter"/>
</dbReference>
<organism evidence="9 10">
    <name type="scientific">Candidatus Paenalcaligenes intestinipullorum</name>
    <dbReference type="NCBI Taxonomy" id="2838718"/>
    <lineage>
        <taxon>Bacteria</taxon>
        <taxon>Pseudomonadati</taxon>
        <taxon>Pseudomonadota</taxon>
        <taxon>Betaproteobacteria</taxon>
        <taxon>Burkholderiales</taxon>
        <taxon>Alcaligenaceae</taxon>
        <taxon>Paenalcaligenes</taxon>
    </lineage>
</organism>
<feature type="transmembrane region" description="Helical" evidence="7">
    <location>
        <begin position="212"/>
        <end position="239"/>
    </location>
</feature>
<proteinExistence type="inferred from homology"/>
<reference evidence="9" key="1">
    <citation type="journal article" date="2021" name="PeerJ">
        <title>Extensive microbial diversity within the chicken gut microbiome revealed by metagenomics and culture.</title>
        <authorList>
            <person name="Gilroy R."/>
            <person name="Ravi A."/>
            <person name="Getino M."/>
            <person name="Pursley I."/>
            <person name="Horton D.L."/>
            <person name="Alikhan N.F."/>
            <person name="Baker D."/>
            <person name="Gharbi K."/>
            <person name="Hall N."/>
            <person name="Watson M."/>
            <person name="Adriaenssens E.M."/>
            <person name="Foster-Nyarko E."/>
            <person name="Jarju S."/>
            <person name="Secka A."/>
            <person name="Antonio M."/>
            <person name="Oren A."/>
            <person name="Chaudhuri R.R."/>
            <person name="La Ragione R."/>
            <person name="Hildebrand F."/>
            <person name="Pallen M.J."/>
        </authorList>
    </citation>
    <scope>NUCLEOTIDE SEQUENCE</scope>
    <source>
        <strain evidence="9">9264</strain>
    </source>
</reference>
<evidence type="ECO:0000256" key="1">
    <source>
        <dbReference type="ARBA" id="ARBA00004651"/>
    </source>
</evidence>
<evidence type="ECO:0000256" key="2">
    <source>
        <dbReference type="ARBA" id="ARBA00022448"/>
    </source>
</evidence>
<dbReference type="CDD" id="cd06261">
    <property type="entry name" value="TM_PBP2"/>
    <property type="match status" value="1"/>
</dbReference>
<feature type="domain" description="ABC transmembrane type-1" evidence="8">
    <location>
        <begin position="98"/>
        <end position="277"/>
    </location>
</feature>
<dbReference type="InterPro" id="IPR000515">
    <property type="entry name" value="MetI-like"/>
</dbReference>
<dbReference type="Pfam" id="PF00528">
    <property type="entry name" value="BPD_transp_1"/>
    <property type="match status" value="1"/>
</dbReference>
<feature type="transmembrane region" description="Helical" evidence="7">
    <location>
        <begin position="145"/>
        <end position="170"/>
    </location>
</feature>
<dbReference type="Gene3D" id="1.10.3720.10">
    <property type="entry name" value="MetI-like"/>
    <property type="match status" value="1"/>
</dbReference>
<evidence type="ECO:0000256" key="3">
    <source>
        <dbReference type="ARBA" id="ARBA00022475"/>
    </source>
</evidence>
<dbReference type="InterPro" id="IPR035906">
    <property type="entry name" value="MetI-like_sf"/>
</dbReference>
<keyword evidence="3" id="KW-1003">Cell membrane</keyword>
<name>A0A9D2RIW8_9BURK</name>
<evidence type="ECO:0000259" key="8">
    <source>
        <dbReference type="PROSITE" id="PS50928"/>
    </source>
</evidence>
<keyword evidence="4 7" id="KW-0812">Transmembrane</keyword>
<dbReference type="PANTHER" id="PTHR47737:SF1">
    <property type="entry name" value="GLYCINE BETAINE_PROLINE BETAINE TRANSPORT SYSTEM PERMEASE PROTEIN PROW"/>
    <property type="match status" value="1"/>
</dbReference>
<accession>A0A9D2RIW8</accession>
<comment type="caution">
    <text evidence="9">The sequence shown here is derived from an EMBL/GenBank/DDBJ whole genome shotgun (WGS) entry which is preliminary data.</text>
</comment>
<dbReference type="FunFam" id="1.10.3720.10:FF:000001">
    <property type="entry name" value="Glycine betaine ABC transporter, permease"/>
    <property type="match status" value="1"/>
</dbReference>
<dbReference type="GO" id="GO:0031460">
    <property type="term" value="P:glycine betaine transport"/>
    <property type="evidence" value="ECO:0007669"/>
    <property type="project" value="TreeGrafter"/>
</dbReference>
<reference evidence="9" key="2">
    <citation type="submission" date="2021-04" db="EMBL/GenBank/DDBJ databases">
        <authorList>
            <person name="Gilroy R."/>
        </authorList>
    </citation>
    <scope>NUCLEOTIDE SEQUENCE</scope>
    <source>
        <strain evidence="9">9264</strain>
    </source>
</reference>
<evidence type="ECO:0000313" key="10">
    <source>
        <dbReference type="Proteomes" id="UP000823889"/>
    </source>
</evidence>
<evidence type="ECO:0000256" key="4">
    <source>
        <dbReference type="ARBA" id="ARBA00022692"/>
    </source>
</evidence>
<dbReference type="GO" id="GO:0043190">
    <property type="term" value="C:ATP-binding cassette (ABC) transporter complex"/>
    <property type="evidence" value="ECO:0007669"/>
    <property type="project" value="TreeGrafter"/>
</dbReference>
<feature type="transmembrane region" description="Helical" evidence="7">
    <location>
        <begin position="259"/>
        <end position="277"/>
    </location>
</feature>
<keyword evidence="5 7" id="KW-1133">Transmembrane helix</keyword>
<dbReference type="PANTHER" id="PTHR47737">
    <property type="entry name" value="GLYCINE BETAINE/PROLINE BETAINE TRANSPORT SYSTEM PERMEASE PROTEIN PROW"/>
    <property type="match status" value="1"/>
</dbReference>
<dbReference type="SUPFAM" id="SSF161098">
    <property type="entry name" value="MetI-like"/>
    <property type="match status" value="1"/>
</dbReference>
<protein>
    <submittedName>
        <fullName evidence="9">Proline/glycine betaine ABC transporter permease</fullName>
    </submittedName>
</protein>
<comment type="subcellular location">
    <subcellularLocation>
        <location evidence="1 7">Cell membrane</location>
        <topology evidence="1 7">Multi-pass membrane protein</topology>
    </subcellularLocation>
</comment>
<comment type="similarity">
    <text evidence="7">Belongs to the binding-protein-dependent transport system permease family.</text>
</comment>
<evidence type="ECO:0000256" key="6">
    <source>
        <dbReference type="ARBA" id="ARBA00023136"/>
    </source>
</evidence>
<dbReference type="EMBL" id="DWUQ01000083">
    <property type="protein sequence ID" value="HJD44216.1"/>
    <property type="molecule type" value="Genomic_DNA"/>
</dbReference>
<sequence length="289" mass="31577">MKLSIFSYELDIPTLPLSDWIDQGLKFLTSHYSGVTRSISRITQDGIEGLNDVLMDVPEWLFIALFALMCARIAGRHLAIGSVLGLGLIWNLGLWMPMIETLTLVVIATLVAMAIALPIGVIAALSSRLYRLVMPLLDFMQTMPAFVYLIPAIPFFGIGSVSAIFATVIFSMPPTIRLTILGIRQVPPQLVEAADAYGATRRQKLFKVQLPLALPTIMAGINQTIMLALSMVVIAAMIGADGLGSEVWRAIQRLRSGDGFVAGIAVVILAMILDRLTQSLQRNQQKKKE</sequence>
<evidence type="ECO:0000256" key="7">
    <source>
        <dbReference type="RuleBase" id="RU363032"/>
    </source>
</evidence>
<evidence type="ECO:0000313" key="9">
    <source>
        <dbReference type="EMBL" id="HJD44216.1"/>
    </source>
</evidence>
<dbReference type="GO" id="GO:0005275">
    <property type="term" value="F:amine transmembrane transporter activity"/>
    <property type="evidence" value="ECO:0007669"/>
    <property type="project" value="TreeGrafter"/>
</dbReference>
<feature type="transmembrane region" description="Helical" evidence="7">
    <location>
        <begin position="60"/>
        <end position="90"/>
    </location>
</feature>
<keyword evidence="2 7" id="KW-0813">Transport</keyword>